<dbReference type="EMBL" id="JAAXLA010000048">
    <property type="protein sequence ID" value="NMI00078.1"/>
    <property type="molecule type" value="Genomic_DNA"/>
</dbReference>
<dbReference type="Proteomes" id="UP000820669">
    <property type="component" value="Unassembled WGS sequence"/>
</dbReference>
<accession>A0ABX1SHQ9</accession>
<dbReference type="Pfam" id="PF01345">
    <property type="entry name" value="DUF11"/>
    <property type="match status" value="1"/>
</dbReference>
<dbReference type="Pfam" id="PF07676">
    <property type="entry name" value="PD40"/>
    <property type="match status" value="1"/>
</dbReference>
<evidence type="ECO:0000256" key="1">
    <source>
        <dbReference type="SAM" id="MobiDB-lite"/>
    </source>
</evidence>
<name>A0ABX1SHQ9_9PSEU</name>
<keyword evidence="2" id="KW-0812">Transmembrane</keyword>
<dbReference type="InterPro" id="IPR011042">
    <property type="entry name" value="6-blade_b-propeller_TolB-like"/>
</dbReference>
<dbReference type="SUPFAM" id="SSF69304">
    <property type="entry name" value="Tricorn protease N-terminal domain"/>
    <property type="match status" value="1"/>
</dbReference>
<dbReference type="InterPro" id="IPR001434">
    <property type="entry name" value="OmcB-like_DUF11"/>
</dbReference>
<dbReference type="InterPro" id="IPR011659">
    <property type="entry name" value="WD40"/>
</dbReference>
<comment type="caution">
    <text evidence="4">The sequence shown here is derived from an EMBL/GenBank/DDBJ whole genome shotgun (WGS) entry which is preliminary data.</text>
</comment>
<feature type="region of interest" description="Disordered" evidence="1">
    <location>
        <begin position="465"/>
        <end position="490"/>
    </location>
</feature>
<organism evidence="4 5">
    <name type="scientific">Pseudonocardia acidicola</name>
    <dbReference type="NCBI Taxonomy" id="2724939"/>
    <lineage>
        <taxon>Bacteria</taxon>
        <taxon>Bacillati</taxon>
        <taxon>Actinomycetota</taxon>
        <taxon>Actinomycetes</taxon>
        <taxon>Pseudonocardiales</taxon>
        <taxon>Pseudonocardiaceae</taxon>
        <taxon>Pseudonocardia</taxon>
    </lineage>
</organism>
<evidence type="ECO:0000259" key="3">
    <source>
        <dbReference type="Pfam" id="PF01345"/>
    </source>
</evidence>
<evidence type="ECO:0000313" key="5">
    <source>
        <dbReference type="Proteomes" id="UP000820669"/>
    </source>
</evidence>
<protein>
    <submittedName>
        <fullName evidence="4">DUF11 domain-containing protein</fullName>
    </submittedName>
</protein>
<keyword evidence="2" id="KW-0472">Membrane</keyword>
<keyword evidence="2" id="KW-1133">Transmembrane helix</keyword>
<keyword evidence="5" id="KW-1185">Reference proteome</keyword>
<proteinExistence type="predicted"/>
<gene>
    <name evidence="4" type="ORF">HF526_22595</name>
</gene>
<dbReference type="Gene3D" id="2.120.10.30">
    <property type="entry name" value="TolB, C-terminal domain"/>
    <property type="match status" value="1"/>
</dbReference>
<reference evidence="4 5" key="1">
    <citation type="submission" date="2020-04" db="EMBL/GenBank/DDBJ databases">
        <authorList>
            <person name="Klaysubun C."/>
            <person name="Duangmal K."/>
            <person name="Lipun K."/>
        </authorList>
    </citation>
    <scope>NUCLEOTIDE SEQUENCE [LARGE SCALE GENOMIC DNA]</scope>
    <source>
        <strain evidence="4 5">K10HN5</strain>
    </source>
</reference>
<feature type="transmembrane region" description="Helical" evidence="2">
    <location>
        <begin position="23"/>
        <end position="42"/>
    </location>
</feature>
<evidence type="ECO:0000256" key="2">
    <source>
        <dbReference type="SAM" id="Phobius"/>
    </source>
</evidence>
<dbReference type="RefSeq" id="WP_169383558.1">
    <property type="nucleotide sequence ID" value="NZ_JAAXLA010000048.1"/>
</dbReference>
<feature type="domain" description="DUF11" evidence="3">
    <location>
        <begin position="381"/>
        <end position="484"/>
    </location>
</feature>
<sequence length="490" mass="50932">MATPPDEPGTRLRAPRGDEARSWLFGALAAMCVLLAAGYVAWSGWRASVPGPGVPVRVADGAPALLFQNLTDGDARGRVGLVPLADPNGARSVTGLSCDRVHFAAGSGLCLAVGGGFPPIEYALIFGPDFAVRHEIPLSGLPSRARVSPDGRYGATTVFVTGHSYAEHGFSTRTTLIDMAAGTKLADLEELAIVRDGAAFHSPDVNFWGVTFAADGNHFYATMATGGRTFLVAGDIAARRVVVGRENVECPSLSPDGTRLAFKKRMDNGLGSPVWRFHVLDLATMRETPLAETRSIDDQVEWLDDQHVLYGSPDSARAVFVAPADGSGEPRQFLSQGLSPAVLRTPLPATAAAQLSAADQVTVPATDLGLTLATPADSATPFEHTLAVTNHGPRDATRVVVEDVVTGPATISAATAGTPPGAGGYGCAVFAEEDRVRCDTPRLPAGATWTITVRVQPTGPGVVAGRGMASAAEPDREPGNDGASGETRVL</sequence>
<evidence type="ECO:0000313" key="4">
    <source>
        <dbReference type="EMBL" id="NMI00078.1"/>
    </source>
</evidence>